<name>A0ABD1Y419_9MARC</name>
<reference evidence="1 2" key="1">
    <citation type="submission" date="2024-09" db="EMBL/GenBank/DDBJ databases">
        <title>Chromosome-scale assembly of Riccia fluitans.</title>
        <authorList>
            <person name="Paukszto L."/>
            <person name="Sawicki J."/>
            <person name="Karawczyk K."/>
            <person name="Piernik-Szablinska J."/>
            <person name="Szczecinska M."/>
            <person name="Mazdziarz M."/>
        </authorList>
    </citation>
    <scope>NUCLEOTIDE SEQUENCE [LARGE SCALE GENOMIC DNA]</scope>
    <source>
        <strain evidence="1">Rf_01</strain>
        <tissue evidence="1">Aerial parts of the thallus</tissue>
    </source>
</reference>
<keyword evidence="2" id="KW-1185">Reference proteome</keyword>
<accession>A0ABD1Y419</accession>
<comment type="caution">
    <text evidence="1">The sequence shown here is derived from an EMBL/GenBank/DDBJ whole genome shotgun (WGS) entry which is preliminary data.</text>
</comment>
<dbReference type="InterPro" id="IPR017853">
    <property type="entry name" value="GH"/>
</dbReference>
<dbReference type="Gene3D" id="3.20.20.80">
    <property type="entry name" value="Glycosidases"/>
    <property type="match status" value="1"/>
</dbReference>
<dbReference type="SUPFAM" id="SSF51445">
    <property type="entry name" value="(Trans)glycosidases"/>
    <property type="match status" value="1"/>
</dbReference>
<dbReference type="Proteomes" id="UP001605036">
    <property type="component" value="Unassembled WGS sequence"/>
</dbReference>
<evidence type="ECO:0000313" key="2">
    <source>
        <dbReference type="Proteomes" id="UP001605036"/>
    </source>
</evidence>
<sequence>MEQALVVSFNRFLGILQGIGINFGQDSDELKSPDEIVDFLLRNNPKKIRLYHTYRETMRAFQGKGIELILSIFVFKPARLSRSRGGIIFQRIPHVCSGDTILVTFDCAKQALSIFGREKELDIEGVLKLVRVNFKVELSVLCLVSAVSRTSWEPEQYESTFSDTLLGFAKILDCDFVE</sequence>
<gene>
    <name evidence="1" type="ORF">R1flu_000234</name>
</gene>
<organism evidence="1 2">
    <name type="scientific">Riccia fluitans</name>
    <dbReference type="NCBI Taxonomy" id="41844"/>
    <lineage>
        <taxon>Eukaryota</taxon>
        <taxon>Viridiplantae</taxon>
        <taxon>Streptophyta</taxon>
        <taxon>Embryophyta</taxon>
        <taxon>Marchantiophyta</taxon>
        <taxon>Marchantiopsida</taxon>
        <taxon>Marchantiidae</taxon>
        <taxon>Marchantiales</taxon>
        <taxon>Ricciaceae</taxon>
        <taxon>Riccia</taxon>
    </lineage>
</organism>
<evidence type="ECO:0000313" key="1">
    <source>
        <dbReference type="EMBL" id="KAL2620029.1"/>
    </source>
</evidence>
<proteinExistence type="predicted"/>
<protein>
    <submittedName>
        <fullName evidence="1">Uncharacterized protein</fullName>
    </submittedName>
</protein>
<dbReference type="EMBL" id="JBHFFA010000006">
    <property type="protein sequence ID" value="KAL2620029.1"/>
    <property type="molecule type" value="Genomic_DNA"/>
</dbReference>
<dbReference type="AlphaFoldDB" id="A0ABD1Y419"/>